<dbReference type="EMBL" id="JACOPD010000001">
    <property type="protein sequence ID" value="MBC5679695.1"/>
    <property type="molecule type" value="Genomic_DNA"/>
</dbReference>
<protein>
    <submittedName>
        <fullName evidence="4">Helix-turn-helix transcriptional regulator</fullName>
    </submittedName>
</protein>
<dbReference type="Pfam" id="PF01381">
    <property type="entry name" value="HTH_3"/>
    <property type="match status" value="1"/>
</dbReference>
<keyword evidence="2" id="KW-1133">Transmembrane helix</keyword>
<dbReference type="RefSeq" id="WP_186835967.1">
    <property type="nucleotide sequence ID" value="NZ_JACOPD010000001.1"/>
</dbReference>
<evidence type="ECO:0000256" key="1">
    <source>
        <dbReference type="ARBA" id="ARBA00023125"/>
    </source>
</evidence>
<evidence type="ECO:0000313" key="4">
    <source>
        <dbReference type="EMBL" id="MBC5679695.1"/>
    </source>
</evidence>
<dbReference type="Proteomes" id="UP000628463">
    <property type="component" value="Unassembled WGS sequence"/>
</dbReference>
<dbReference type="PANTHER" id="PTHR46558:SF11">
    <property type="entry name" value="HTH-TYPE TRANSCRIPTIONAL REGULATOR XRE"/>
    <property type="match status" value="1"/>
</dbReference>
<sequence>MNQKNIGSFLKILRKEKNLTQEQLAEQFNVSSRTISRWETGSNMPDLSLLVELADFYNVDIREIIDGERKSEIMNSEEKETLKLVADYAENEKGILLKRLRIISIVGLCSIIVGFVMLNLGTENNMPVYDYLMGTSFGLAMGALIVAVFYSTGVLSYLRKNIKCRNSMKVIKIIAILACAAFLVASIVASL</sequence>
<dbReference type="PROSITE" id="PS50943">
    <property type="entry name" value="HTH_CROC1"/>
    <property type="match status" value="1"/>
</dbReference>
<dbReference type="CDD" id="cd00093">
    <property type="entry name" value="HTH_XRE"/>
    <property type="match status" value="1"/>
</dbReference>
<evidence type="ECO:0000256" key="2">
    <source>
        <dbReference type="SAM" id="Phobius"/>
    </source>
</evidence>
<reference evidence="4 5" key="1">
    <citation type="submission" date="2020-08" db="EMBL/GenBank/DDBJ databases">
        <title>Genome public.</title>
        <authorList>
            <person name="Liu C."/>
            <person name="Sun Q."/>
        </authorList>
    </citation>
    <scope>NUCLEOTIDE SEQUENCE [LARGE SCALE GENOMIC DNA]</scope>
    <source>
        <strain evidence="4 5">NSJ-43</strain>
    </source>
</reference>
<feature type="transmembrane region" description="Helical" evidence="2">
    <location>
        <begin position="138"/>
        <end position="158"/>
    </location>
</feature>
<dbReference type="SMART" id="SM00530">
    <property type="entry name" value="HTH_XRE"/>
    <property type="match status" value="1"/>
</dbReference>
<dbReference type="InterPro" id="IPR001387">
    <property type="entry name" value="Cro/C1-type_HTH"/>
</dbReference>
<organism evidence="4 5">
    <name type="scientific">Lachnospira hominis</name>
    <name type="common">ex Liu et al. 2021</name>
    <dbReference type="NCBI Taxonomy" id="2763051"/>
    <lineage>
        <taxon>Bacteria</taxon>
        <taxon>Bacillati</taxon>
        <taxon>Bacillota</taxon>
        <taxon>Clostridia</taxon>
        <taxon>Lachnospirales</taxon>
        <taxon>Lachnospiraceae</taxon>
        <taxon>Lachnospira</taxon>
    </lineage>
</organism>
<keyword evidence="2" id="KW-0812">Transmembrane</keyword>
<feature type="transmembrane region" description="Helical" evidence="2">
    <location>
        <begin position="100"/>
        <end position="118"/>
    </location>
</feature>
<evidence type="ECO:0000313" key="5">
    <source>
        <dbReference type="Proteomes" id="UP000628463"/>
    </source>
</evidence>
<keyword evidence="1" id="KW-0238">DNA-binding</keyword>
<dbReference type="PANTHER" id="PTHR46558">
    <property type="entry name" value="TRACRIPTIONAL REGULATORY PROTEIN-RELATED-RELATED"/>
    <property type="match status" value="1"/>
</dbReference>
<feature type="transmembrane region" description="Helical" evidence="2">
    <location>
        <begin position="170"/>
        <end position="189"/>
    </location>
</feature>
<dbReference type="Gene3D" id="1.10.260.40">
    <property type="entry name" value="lambda repressor-like DNA-binding domains"/>
    <property type="match status" value="1"/>
</dbReference>
<accession>A0ABR7FWW9</accession>
<dbReference type="InterPro" id="IPR010982">
    <property type="entry name" value="Lambda_DNA-bd_dom_sf"/>
</dbReference>
<dbReference type="SUPFAM" id="SSF47413">
    <property type="entry name" value="lambda repressor-like DNA-binding domains"/>
    <property type="match status" value="1"/>
</dbReference>
<feature type="domain" description="HTH cro/C1-type" evidence="3">
    <location>
        <begin position="10"/>
        <end position="64"/>
    </location>
</feature>
<evidence type="ECO:0000259" key="3">
    <source>
        <dbReference type="PROSITE" id="PS50943"/>
    </source>
</evidence>
<proteinExistence type="predicted"/>
<name>A0ABR7FWW9_9FIRM</name>
<comment type="caution">
    <text evidence="4">The sequence shown here is derived from an EMBL/GenBank/DDBJ whole genome shotgun (WGS) entry which is preliminary data.</text>
</comment>
<keyword evidence="5" id="KW-1185">Reference proteome</keyword>
<gene>
    <name evidence="4" type="ORF">H8S01_01785</name>
</gene>
<keyword evidence="2" id="KW-0472">Membrane</keyword>